<evidence type="ECO:0000256" key="1">
    <source>
        <dbReference type="SAM" id="Phobius"/>
    </source>
</evidence>
<keyword evidence="3" id="KW-1185">Reference proteome</keyword>
<keyword evidence="1" id="KW-0472">Membrane</keyword>
<dbReference type="EMBL" id="RJVI01000001">
    <property type="protein sequence ID" value="ROR34456.1"/>
    <property type="molecule type" value="Genomic_DNA"/>
</dbReference>
<dbReference type="Pfam" id="PF05751">
    <property type="entry name" value="FixH"/>
    <property type="match status" value="1"/>
</dbReference>
<gene>
    <name evidence="2" type="ORF">EDC57_0354</name>
</gene>
<dbReference type="OrthoDB" id="5295180at2"/>
<dbReference type="AlphaFoldDB" id="A0A3N1Y6L1"/>
<keyword evidence="1" id="KW-1133">Transmembrane helix</keyword>
<sequence length="172" mass="18714">MGETTRRDRGPAWKNPWVLAWYGVVLAILVANGVMITLAVRTNPGLVKKDYYESGQRYGETLAAEREARALGWSLDLALPAQPRAGAPASVHLLARDGSGLPLQASRAHLYAYRPADARADFDLPLTQTAAGRYRAELRFPLPGVWDLVGELEQGGRIVRVARRIEVLAGGG</sequence>
<reference evidence="2 3" key="1">
    <citation type="submission" date="2018-11" db="EMBL/GenBank/DDBJ databases">
        <title>Genomic Encyclopedia of Type Strains, Phase IV (KMG-IV): sequencing the most valuable type-strain genomes for metagenomic binning, comparative biology and taxonomic classification.</title>
        <authorList>
            <person name="Goeker M."/>
        </authorList>
    </citation>
    <scope>NUCLEOTIDE SEQUENCE [LARGE SCALE GENOMIC DNA]</scope>
    <source>
        <strain evidence="2 3">DSM 100275</strain>
    </source>
</reference>
<dbReference type="Proteomes" id="UP000276634">
    <property type="component" value="Unassembled WGS sequence"/>
</dbReference>
<proteinExistence type="predicted"/>
<feature type="transmembrane region" description="Helical" evidence="1">
    <location>
        <begin position="20"/>
        <end position="40"/>
    </location>
</feature>
<keyword evidence="1" id="KW-0812">Transmembrane</keyword>
<protein>
    <submittedName>
        <fullName evidence="2">Nitrogen fixation protein FixH</fullName>
    </submittedName>
</protein>
<comment type="caution">
    <text evidence="2">The sequence shown here is derived from an EMBL/GenBank/DDBJ whole genome shotgun (WGS) entry which is preliminary data.</text>
</comment>
<dbReference type="InterPro" id="IPR008620">
    <property type="entry name" value="FixH"/>
</dbReference>
<dbReference type="RefSeq" id="WP_123399646.1">
    <property type="nucleotide sequence ID" value="NZ_RJVI01000001.1"/>
</dbReference>
<accession>A0A3N1Y6L1</accession>
<organism evidence="2 3">
    <name type="scientific">Inmirania thermothiophila</name>
    <dbReference type="NCBI Taxonomy" id="1750597"/>
    <lineage>
        <taxon>Bacteria</taxon>
        <taxon>Pseudomonadati</taxon>
        <taxon>Pseudomonadota</taxon>
        <taxon>Gammaproteobacteria</taxon>
        <taxon>Chromatiales</taxon>
        <taxon>Ectothiorhodospiraceae</taxon>
        <taxon>Inmirania</taxon>
    </lineage>
</organism>
<evidence type="ECO:0000313" key="2">
    <source>
        <dbReference type="EMBL" id="ROR34456.1"/>
    </source>
</evidence>
<name>A0A3N1Y6L1_9GAMM</name>
<evidence type="ECO:0000313" key="3">
    <source>
        <dbReference type="Proteomes" id="UP000276634"/>
    </source>
</evidence>